<evidence type="ECO:0000313" key="2">
    <source>
        <dbReference type="EMBL" id="QGU08014.1"/>
    </source>
</evidence>
<dbReference type="InterPro" id="IPR009081">
    <property type="entry name" value="PP-bd_ACP"/>
</dbReference>
<dbReference type="InterPro" id="IPR036736">
    <property type="entry name" value="ACP-like_sf"/>
</dbReference>
<dbReference type="EMBL" id="CP046455">
    <property type="protein sequence ID" value="QGU08014.1"/>
    <property type="molecule type" value="Genomic_DNA"/>
</dbReference>
<name>A0A6B8W3B6_9CORY</name>
<evidence type="ECO:0000259" key="1">
    <source>
        <dbReference type="PROSITE" id="PS50075"/>
    </source>
</evidence>
<dbReference type="Proteomes" id="UP000424462">
    <property type="component" value="Chromosome"/>
</dbReference>
<dbReference type="EC" id="3.3.2.1" evidence="2"/>
<keyword evidence="2" id="KW-0378">Hydrolase</keyword>
<dbReference type="RefSeq" id="WP_156231440.1">
    <property type="nucleotide sequence ID" value="NZ_CP046455.1"/>
</dbReference>
<dbReference type="AlphaFoldDB" id="A0A6B8W3B6"/>
<reference evidence="2 3" key="1">
    <citation type="submission" date="2019-11" db="EMBL/GenBank/DDBJ databases">
        <title>Complete genome sequence of Corynebacterium kalinowskii 1959, a novel Corynebacterium species isolated from soil of a small paddock in Vilsendorf, Germany.</title>
        <authorList>
            <person name="Schaffert L."/>
            <person name="Ruwe M."/>
            <person name="Milse J."/>
            <person name="Hanuschka K."/>
            <person name="Ortseifen V."/>
            <person name="Droste J."/>
            <person name="Brandt D."/>
            <person name="Schlueter L."/>
            <person name="Kutter Y."/>
            <person name="Vinke S."/>
            <person name="Viehoefer P."/>
            <person name="Jacob L."/>
            <person name="Luebke N.-C."/>
            <person name="Schulte-Berndt E."/>
            <person name="Hain C."/>
            <person name="Linder M."/>
            <person name="Schmidt P."/>
            <person name="Wollenschlaeger L."/>
            <person name="Luttermann T."/>
            <person name="Thieme E."/>
            <person name="Hassa J."/>
            <person name="Haak M."/>
            <person name="Wittchen M."/>
            <person name="Mentz A."/>
            <person name="Persicke M."/>
            <person name="Busche T."/>
            <person name="Ruckert C."/>
        </authorList>
    </citation>
    <scope>NUCLEOTIDE SEQUENCE [LARGE SCALE GENOMIC DNA]</scope>
    <source>
        <strain evidence="2 3">2039</strain>
    </source>
</reference>
<keyword evidence="3" id="KW-1185">Reference proteome</keyword>
<sequence>MIEQARIIGDIATITDTNPESLSADTVLADHGLDSLRLMTLVEDWRAAGVEIDYYEMFSLRTLGEWLEHLNVEQG</sequence>
<organism evidence="2 3">
    <name type="scientific">Corynebacterium occultum</name>
    <dbReference type="NCBI Taxonomy" id="2675219"/>
    <lineage>
        <taxon>Bacteria</taxon>
        <taxon>Bacillati</taxon>
        <taxon>Actinomycetota</taxon>
        <taxon>Actinomycetes</taxon>
        <taxon>Mycobacteriales</taxon>
        <taxon>Corynebacteriaceae</taxon>
        <taxon>Corynebacterium</taxon>
    </lineage>
</organism>
<accession>A0A6B8W3B6</accession>
<feature type="domain" description="Carrier" evidence="1">
    <location>
        <begin position="1"/>
        <end position="74"/>
    </location>
</feature>
<proteinExistence type="predicted"/>
<dbReference type="SUPFAM" id="SSF47336">
    <property type="entry name" value="ACP-like"/>
    <property type="match status" value="1"/>
</dbReference>
<dbReference type="Pfam" id="PF00550">
    <property type="entry name" value="PP-binding"/>
    <property type="match status" value="1"/>
</dbReference>
<dbReference type="GO" id="GO:0008908">
    <property type="term" value="F:isochorismatase activity"/>
    <property type="evidence" value="ECO:0007669"/>
    <property type="project" value="UniProtKB-EC"/>
</dbReference>
<evidence type="ECO:0000313" key="3">
    <source>
        <dbReference type="Proteomes" id="UP000424462"/>
    </source>
</evidence>
<dbReference type="PROSITE" id="PS50075">
    <property type="entry name" value="CARRIER"/>
    <property type="match status" value="1"/>
</dbReference>
<protein>
    <submittedName>
        <fullName evidence="2">Isochorismatase</fullName>
        <ecNumber evidence="2">3.3.2.1</ecNumber>
    </submittedName>
</protein>
<dbReference type="Gene3D" id="1.10.1200.10">
    <property type="entry name" value="ACP-like"/>
    <property type="match status" value="1"/>
</dbReference>
<dbReference type="KEGG" id="cok:COCCU_10475"/>
<gene>
    <name evidence="2" type="primary">dhbB</name>
    <name evidence="2" type="ORF">COCCU_10475</name>
</gene>